<dbReference type="Proteomes" id="UP000243753">
    <property type="component" value="Chromosome"/>
</dbReference>
<dbReference type="RefSeq" id="WP_095920200.1">
    <property type="nucleotide sequence ID" value="NZ_CP022389.1"/>
</dbReference>
<evidence type="ECO:0000313" key="1">
    <source>
        <dbReference type="EMBL" id="ATA94767.1"/>
    </source>
</evidence>
<gene>
    <name evidence="1" type="ORF">CGC54_10735</name>
</gene>
<dbReference type="AlphaFoldDB" id="A0AAC9Z5F5"/>
<accession>A0AAC9Z5F5</accession>
<evidence type="ECO:0008006" key="3">
    <source>
        <dbReference type="Google" id="ProtNLM"/>
    </source>
</evidence>
<organism evidence="1 2">
    <name type="scientific">Capnocytophaga canimorsus</name>
    <dbReference type="NCBI Taxonomy" id="28188"/>
    <lineage>
        <taxon>Bacteria</taxon>
        <taxon>Pseudomonadati</taxon>
        <taxon>Bacteroidota</taxon>
        <taxon>Flavobacteriia</taxon>
        <taxon>Flavobacteriales</taxon>
        <taxon>Flavobacteriaceae</taxon>
        <taxon>Capnocytophaga</taxon>
    </lineage>
</organism>
<protein>
    <recommendedName>
        <fullName evidence="3">DUF1735 domain-containing protein</fullName>
    </recommendedName>
</protein>
<dbReference type="Gene3D" id="2.60.120.260">
    <property type="entry name" value="Galactose-binding domain-like"/>
    <property type="match status" value="1"/>
</dbReference>
<reference evidence="2" key="1">
    <citation type="submission" date="2017-06" db="EMBL/GenBank/DDBJ databases">
        <title>Capnocytophaga spp. assemblies.</title>
        <authorList>
            <person name="Gulvik C.A."/>
        </authorList>
    </citation>
    <scope>NUCLEOTIDE SEQUENCE [LARGE SCALE GENOMIC DNA]</scope>
    <source>
        <strain evidence="2">H3936</strain>
    </source>
</reference>
<proteinExistence type="predicted"/>
<dbReference type="PROSITE" id="PS51257">
    <property type="entry name" value="PROKAR_LIPOPROTEIN"/>
    <property type="match status" value="1"/>
</dbReference>
<sequence>MKNNIKLIILASLGMLFSCQKDNIEVVKNLDKSWEVDSKIKDADIRNRLGYDPRFNYALIETTELNFPMLSLGGLPISGENRQEIEVKILKPLEKDLNVTLQYDSELFESIKKDYLGYDLGTEDLIPFTEKTKVISKGETSVKFVVSVANNPTFKGKLVVPFSLKTSDDSVKLLDTKERLIFKVYNEEISFTYPTRVAKNLILGNDMYSTDIQIPLSISRVLADQLTLSLQRSDLNVPNMAPESVEGTLPKDVDFSLKDEIKFNWKLNTINLTEGQNYQIPIQVVAKIGDKSYTLPDNILVVLNTDFSEDNNLYLGQKPIGSPIIKSGMKLTTLKPIWSPLSFIDNNYRSNNYGVISSENQIKIDFGGTKNIQSINIARRFRKLDYRRYFTSIDVYVINEFDQEVKLATMKTSDNGDVTINLNVAIKAKALMFKNIKDDSSISYYYYGITEIDIYE</sequence>
<evidence type="ECO:0000313" key="2">
    <source>
        <dbReference type="Proteomes" id="UP000243753"/>
    </source>
</evidence>
<name>A0AAC9Z5F5_9FLAO</name>
<dbReference type="EMBL" id="CP022389">
    <property type="protein sequence ID" value="ATA94767.1"/>
    <property type="molecule type" value="Genomic_DNA"/>
</dbReference>